<sequence length="72" mass="8381">MTSRIADADQNRLVFAFSKASSLQWCQSRAYWNEYGDFSAINLLGLLLFDMGSSFFRVLAMTFNLEQNEEWQ</sequence>
<name>A0ABM5M3C5_BACA1</name>
<keyword evidence="3" id="KW-1185">Reference proteome</keyword>
<evidence type="ECO:0000256" key="1">
    <source>
        <dbReference type="SAM" id="Phobius"/>
    </source>
</evidence>
<proteinExistence type="predicted"/>
<evidence type="ECO:0000313" key="2">
    <source>
        <dbReference type="EMBL" id="ADP34601.1"/>
    </source>
</evidence>
<protein>
    <submittedName>
        <fullName evidence="2">Uncharacterized protein</fullName>
    </submittedName>
</protein>
<evidence type="ECO:0000313" key="3">
    <source>
        <dbReference type="Proteomes" id="UP000006867"/>
    </source>
</evidence>
<dbReference type="Proteomes" id="UP000006867">
    <property type="component" value="Chromosome"/>
</dbReference>
<feature type="transmembrane region" description="Helical" evidence="1">
    <location>
        <begin position="38"/>
        <end position="60"/>
    </location>
</feature>
<dbReference type="EMBL" id="CP002207">
    <property type="protein sequence ID" value="ADP34601.1"/>
    <property type="molecule type" value="Genomic_DNA"/>
</dbReference>
<reference evidence="2 3" key="1">
    <citation type="journal article" date="2011" name="Front. Microbiol.">
        <title>Genomic signatures of strain selection and enhancement in Bacillus atrophaeus var. globigii, a historical biowarfare simulant.</title>
        <authorList>
            <person name="Gibbons H.S."/>
            <person name="Broomall S.M."/>
            <person name="McNew L.A."/>
            <person name="Daligault H."/>
            <person name="Chapman C."/>
            <person name="Bruce D."/>
            <person name="Karavis M."/>
            <person name="Krepps M."/>
            <person name="McGregor P.A."/>
            <person name="Hong C."/>
            <person name="Park K.H."/>
            <person name="Akmal A."/>
            <person name="Feldman A."/>
            <person name="Lin J.S."/>
            <person name="Chang W.E."/>
            <person name="Higgs B.W."/>
            <person name="Demirev P."/>
            <person name="Lindquist J."/>
            <person name="Liem A."/>
            <person name="Fochler E."/>
            <person name="Read T.D."/>
            <person name="Tapia R."/>
            <person name="Johnson S."/>
            <person name="Bishop-Lilly K.A."/>
            <person name="Detter C."/>
            <person name="Han C."/>
            <person name="Sozhamannan S."/>
            <person name="Rosenzweig C.N."/>
            <person name="Skowronski E.W."/>
        </authorList>
    </citation>
    <scope>NUCLEOTIDE SEQUENCE [LARGE SCALE GENOMIC DNA]</scope>
    <source>
        <strain evidence="2 3">1942</strain>
    </source>
</reference>
<keyword evidence="1" id="KW-1133">Transmembrane helix</keyword>
<organism evidence="2 3">
    <name type="scientific">Bacillus atrophaeus (strain 1942)</name>
    <dbReference type="NCBI Taxonomy" id="720555"/>
    <lineage>
        <taxon>Bacteria</taxon>
        <taxon>Bacillati</taxon>
        <taxon>Bacillota</taxon>
        <taxon>Bacilli</taxon>
        <taxon>Bacillales</taxon>
        <taxon>Bacillaceae</taxon>
        <taxon>Bacillus</taxon>
    </lineage>
</organism>
<accession>A0ABM5M3C5</accession>
<keyword evidence="1" id="KW-0812">Transmembrane</keyword>
<gene>
    <name evidence="2" type="ordered locus">BATR1942_18420</name>
</gene>
<keyword evidence="1" id="KW-0472">Membrane</keyword>